<keyword evidence="4 5" id="KW-0472">Membrane</keyword>
<dbReference type="InterPro" id="IPR002781">
    <property type="entry name" value="TM_pro_TauE-like"/>
</dbReference>
<dbReference type="OrthoDB" id="128686at2"/>
<evidence type="ECO:0000256" key="1">
    <source>
        <dbReference type="ARBA" id="ARBA00004141"/>
    </source>
</evidence>
<organism evidence="6 7">
    <name type="scientific">Stieleria marina</name>
    <dbReference type="NCBI Taxonomy" id="1930275"/>
    <lineage>
        <taxon>Bacteria</taxon>
        <taxon>Pseudomonadati</taxon>
        <taxon>Planctomycetota</taxon>
        <taxon>Planctomycetia</taxon>
        <taxon>Pirellulales</taxon>
        <taxon>Pirellulaceae</taxon>
        <taxon>Stieleria</taxon>
    </lineage>
</organism>
<evidence type="ECO:0000256" key="2">
    <source>
        <dbReference type="ARBA" id="ARBA00022692"/>
    </source>
</evidence>
<evidence type="ECO:0000256" key="5">
    <source>
        <dbReference type="RuleBase" id="RU363041"/>
    </source>
</evidence>
<keyword evidence="2 5" id="KW-0812">Transmembrane</keyword>
<dbReference type="Pfam" id="PF01925">
    <property type="entry name" value="TauE"/>
    <property type="match status" value="1"/>
</dbReference>
<comment type="subcellular location">
    <subcellularLocation>
        <location evidence="5">Cell membrane</location>
        <topology evidence="5">Multi-pass membrane protein</topology>
    </subcellularLocation>
    <subcellularLocation>
        <location evidence="1">Membrane</location>
        <topology evidence="1">Multi-pass membrane protein</topology>
    </subcellularLocation>
</comment>
<comment type="similarity">
    <text evidence="5">Belongs to the 4-toluene sulfonate uptake permease (TSUP) (TC 2.A.102) family.</text>
</comment>
<proteinExistence type="inferred from homology"/>
<keyword evidence="5" id="KW-1003">Cell membrane</keyword>
<dbReference type="AlphaFoldDB" id="A0A517NN37"/>
<dbReference type="RefSeq" id="WP_145416072.1">
    <property type="nucleotide sequence ID" value="NZ_CP036526.1"/>
</dbReference>
<feature type="transmembrane region" description="Helical" evidence="5">
    <location>
        <begin position="93"/>
        <end position="114"/>
    </location>
</feature>
<keyword evidence="7" id="KW-1185">Reference proteome</keyword>
<name>A0A517NN37_9BACT</name>
<feature type="transmembrane region" description="Helical" evidence="5">
    <location>
        <begin position="121"/>
        <end position="141"/>
    </location>
</feature>
<protein>
    <recommendedName>
        <fullName evidence="5">Probable membrane transporter protein</fullName>
    </recommendedName>
</protein>
<evidence type="ECO:0000256" key="3">
    <source>
        <dbReference type="ARBA" id="ARBA00022989"/>
    </source>
</evidence>
<sequence length="316" mass="34659">MLIVFLWGGYLTYSDSWGLFAEYWPMSVTMLFGSFIAGATPQGGAAVAFPVFTKVFHMPATDARTVGLMLQSVGMTMAALTIWLRGIKILPRVLAYSCVGGVLGMTLGTFVFVAPNPYPKVLFTLMLAVFGVAMVISRWGVHWKPIDQISIWNTRRRLLLLSVGVVGGFFTAYTGAGADAITFIVLTLYFGLDEKTSTPTTILIMAFNSLVGFFFHGVILQDIGVAKDYWIVCIPIIIFGAPLGAWVLFQINRDTLIIAVLCLIIAEVTSTLILVPFTSQMVTVMVAAIVVTTLCFWAMLHCRQSRLDENRSPIGR</sequence>
<feature type="transmembrane region" description="Helical" evidence="5">
    <location>
        <begin position="202"/>
        <end position="223"/>
    </location>
</feature>
<keyword evidence="3 5" id="KW-1133">Transmembrane helix</keyword>
<dbReference type="PANTHER" id="PTHR31154:SF4">
    <property type="entry name" value="MEMBRANE TRANSPORTER PROTEIN"/>
    <property type="match status" value="1"/>
</dbReference>
<feature type="transmembrane region" description="Helical" evidence="5">
    <location>
        <begin position="161"/>
        <end position="190"/>
    </location>
</feature>
<feature type="transmembrane region" description="Helical" evidence="5">
    <location>
        <begin position="65"/>
        <end position="87"/>
    </location>
</feature>
<evidence type="ECO:0000256" key="4">
    <source>
        <dbReference type="ARBA" id="ARBA00023136"/>
    </source>
</evidence>
<dbReference type="EMBL" id="CP036526">
    <property type="protein sequence ID" value="QDT08545.1"/>
    <property type="molecule type" value="Genomic_DNA"/>
</dbReference>
<feature type="transmembrane region" description="Helical" evidence="5">
    <location>
        <begin position="229"/>
        <end position="249"/>
    </location>
</feature>
<dbReference type="Proteomes" id="UP000319817">
    <property type="component" value="Chromosome"/>
</dbReference>
<gene>
    <name evidence="6" type="ORF">K239x_04840</name>
</gene>
<evidence type="ECO:0000313" key="7">
    <source>
        <dbReference type="Proteomes" id="UP000319817"/>
    </source>
</evidence>
<feature type="transmembrane region" description="Helical" evidence="5">
    <location>
        <begin position="256"/>
        <end position="275"/>
    </location>
</feature>
<feature type="transmembrane region" description="Helical" evidence="5">
    <location>
        <begin position="31"/>
        <end position="53"/>
    </location>
</feature>
<dbReference type="PANTHER" id="PTHR31154">
    <property type="entry name" value="MEMBRANE TRANSPORTER PROTEIN"/>
    <property type="match status" value="1"/>
</dbReference>
<accession>A0A517NN37</accession>
<feature type="transmembrane region" description="Helical" evidence="5">
    <location>
        <begin position="281"/>
        <end position="300"/>
    </location>
</feature>
<evidence type="ECO:0000313" key="6">
    <source>
        <dbReference type="EMBL" id="QDT08545.1"/>
    </source>
</evidence>
<reference evidence="6 7" key="1">
    <citation type="submission" date="2019-02" db="EMBL/GenBank/DDBJ databases">
        <title>Deep-cultivation of Planctomycetes and their phenomic and genomic characterization uncovers novel biology.</title>
        <authorList>
            <person name="Wiegand S."/>
            <person name="Jogler M."/>
            <person name="Boedeker C."/>
            <person name="Pinto D."/>
            <person name="Vollmers J."/>
            <person name="Rivas-Marin E."/>
            <person name="Kohn T."/>
            <person name="Peeters S.H."/>
            <person name="Heuer A."/>
            <person name="Rast P."/>
            <person name="Oberbeckmann S."/>
            <person name="Bunk B."/>
            <person name="Jeske O."/>
            <person name="Meyerdierks A."/>
            <person name="Storesund J.E."/>
            <person name="Kallscheuer N."/>
            <person name="Luecker S."/>
            <person name="Lage O.M."/>
            <person name="Pohl T."/>
            <person name="Merkel B.J."/>
            <person name="Hornburger P."/>
            <person name="Mueller R.-W."/>
            <person name="Bruemmer F."/>
            <person name="Labrenz M."/>
            <person name="Spormann A.M."/>
            <person name="Op den Camp H."/>
            <person name="Overmann J."/>
            <person name="Amann R."/>
            <person name="Jetten M.S.M."/>
            <person name="Mascher T."/>
            <person name="Medema M.H."/>
            <person name="Devos D.P."/>
            <person name="Kaster A.-K."/>
            <person name="Ovreas L."/>
            <person name="Rohde M."/>
            <person name="Galperin M.Y."/>
            <person name="Jogler C."/>
        </authorList>
    </citation>
    <scope>NUCLEOTIDE SEQUENCE [LARGE SCALE GENOMIC DNA]</scope>
    <source>
        <strain evidence="6 7">K23_9</strain>
    </source>
</reference>
<dbReference type="GO" id="GO:0005886">
    <property type="term" value="C:plasma membrane"/>
    <property type="evidence" value="ECO:0007669"/>
    <property type="project" value="UniProtKB-SubCell"/>
</dbReference>